<comment type="caution">
    <text evidence="1">The sequence shown here is derived from an EMBL/GenBank/DDBJ whole genome shotgun (WGS) entry which is preliminary data.</text>
</comment>
<dbReference type="AlphaFoldDB" id="A0A7M4DJM5"/>
<dbReference type="SUPFAM" id="SSF55486">
    <property type="entry name" value="Metalloproteases ('zincins'), catalytic domain"/>
    <property type="match status" value="1"/>
</dbReference>
<organism evidence="1 2">
    <name type="scientific">Occultella aeris</name>
    <dbReference type="NCBI Taxonomy" id="2761496"/>
    <lineage>
        <taxon>Bacteria</taxon>
        <taxon>Bacillati</taxon>
        <taxon>Actinomycetota</taxon>
        <taxon>Actinomycetes</taxon>
        <taxon>Micrococcales</taxon>
        <taxon>Ruaniaceae</taxon>
        <taxon>Occultella</taxon>
    </lineage>
</organism>
<dbReference type="Gene3D" id="3.40.390.10">
    <property type="entry name" value="Collagenase (Catalytic Domain)"/>
    <property type="match status" value="1"/>
</dbReference>
<keyword evidence="2" id="KW-1185">Reference proteome</keyword>
<dbReference type="Proteomes" id="UP000419743">
    <property type="component" value="Unassembled WGS sequence"/>
</dbReference>
<accession>A0A7M4DJM5</accession>
<evidence type="ECO:0000313" key="1">
    <source>
        <dbReference type="EMBL" id="VZO37245.1"/>
    </source>
</evidence>
<dbReference type="EMBL" id="CACRYJ010000032">
    <property type="protein sequence ID" value="VZO37245.1"/>
    <property type="molecule type" value="Genomic_DNA"/>
</dbReference>
<sequence length="265" mass="28619">MEAIGELEAIHSEVSTSPDGVLSVEGDGPDVLRLAVNSAFVDSSLEDSHVSAQTDTREPDYSRCLENSATVNANWFIGYVEYELNTTENLPPGLSPAAWEALALESAETWSNGHNSCGLNYTQFDLNLFRLLNTTSNSNINADTSCGTNDGRSIVDFGPLDGTWLGWTCTWTNWVPGRPSYTIVDADVRIDSTRSNWTTSPNSSGCSGDYDIQALMTHEFGHFIGFGHVSEWGGADLTMSPELTPCDGSARLLGLGDLAVLSETY</sequence>
<proteinExistence type="predicted"/>
<protein>
    <recommendedName>
        <fullName evidence="3">Peptidase M10 metallopeptidase domain-containing protein</fullName>
    </recommendedName>
</protein>
<dbReference type="GO" id="GO:0008237">
    <property type="term" value="F:metallopeptidase activity"/>
    <property type="evidence" value="ECO:0007669"/>
    <property type="project" value="InterPro"/>
</dbReference>
<evidence type="ECO:0000313" key="2">
    <source>
        <dbReference type="Proteomes" id="UP000419743"/>
    </source>
</evidence>
<name>A0A7M4DJM5_9MICO</name>
<gene>
    <name evidence="1" type="ORF">HALOF300_02332</name>
</gene>
<evidence type="ECO:0008006" key="3">
    <source>
        <dbReference type="Google" id="ProtNLM"/>
    </source>
</evidence>
<dbReference type="InterPro" id="IPR024079">
    <property type="entry name" value="MetalloPept_cat_dom_sf"/>
</dbReference>
<reference evidence="1 2" key="1">
    <citation type="submission" date="2019-11" db="EMBL/GenBank/DDBJ databases">
        <authorList>
            <person name="Criscuolo A."/>
        </authorList>
    </citation>
    <scope>NUCLEOTIDE SEQUENCE [LARGE SCALE GENOMIC DNA]</scope>
    <source>
        <strain evidence="1">CIP111667</strain>
    </source>
</reference>